<reference evidence="2" key="1">
    <citation type="submission" date="2013-10" db="EMBL/GenBank/DDBJ databases">
        <title>Genomic analysis of the causative agents of coccidiosis in chickens.</title>
        <authorList>
            <person name="Reid A.J."/>
            <person name="Blake D."/>
            <person name="Billington K."/>
            <person name="Browne H."/>
            <person name="Dunn M."/>
            <person name="Hung S."/>
            <person name="Kawahara F."/>
            <person name="Miranda-Saavedra D."/>
            <person name="Mourier T."/>
            <person name="Nagra H."/>
            <person name="Otto T.D."/>
            <person name="Rawlings N."/>
            <person name="Sanchez A."/>
            <person name="Sanders M."/>
            <person name="Subramaniam C."/>
            <person name="Tay Y."/>
            <person name="Dear P."/>
            <person name="Doerig C."/>
            <person name="Gruber A."/>
            <person name="Parkinson J."/>
            <person name="Shirley M."/>
            <person name="Wan K.L."/>
            <person name="Berriman M."/>
            <person name="Tomley F."/>
            <person name="Pain A."/>
        </authorList>
    </citation>
    <scope>NUCLEOTIDE SEQUENCE</scope>
    <source>
        <strain evidence="2">Houghton</strain>
    </source>
</reference>
<reference evidence="2" key="2">
    <citation type="submission" date="2013-10" db="EMBL/GenBank/DDBJ databases">
        <authorList>
            <person name="Aslett M."/>
        </authorList>
    </citation>
    <scope>NUCLEOTIDE SEQUENCE</scope>
    <source>
        <strain evidence="2">Houghton</strain>
    </source>
</reference>
<keyword evidence="3" id="KW-1185">Reference proteome</keyword>
<proteinExistence type="predicted"/>
<accession>U6GIL2</accession>
<feature type="region of interest" description="Disordered" evidence="1">
    <location>
        <begin position="190"/>
        <end position="212"/>
    </location>
</feature>
<evidence type="ECO:0000313" key="2">
    <source>
        <dbReference type="EMBL" id="CDI78429.1"/>
    </source>
</evidence>
<protein>
    <submittedName>
        <fullName evidence="2">Uncharacterized protein</fullName>
    </submittedName>
</protein>
<dbReference type="GeneID" id="25271414"/>
<organism evidence="2 3">
    <name type="scientific">Eimeria acervulina</name>
    <name type="common">Coccidian parasite</name>
    <dbReference type="NCBI Taxonomy" id="5801"/>
    <lineage>
        <taxon>Eukaryota</taxon>
        <taxon>Sar</taxon>
        <taxon>Alveolata</taxon>
        <taxon>Apicomplexa</taxon>
        <taxon>Conoidasida</taxon>
        <taxon>Coccidia</taxon>
        <taxon>Eucoccidiorida</taxon>
        <taxon>Eimeriorina</taxon>
        <taxon>Eimeriidae</taxon>
        <taxon>Eimeria</taxon>
    </lineage>
</organism>
<feature type="region of interest" description="Disordered" evidence="1">
    <location>
        <begin position="87"/>
        <end position="113"/>
    </location>
</feature>
<name>U6GIL2_EIMAC</name>
<dbReference type="AlphaFoldDB" id="U6GIL2"/>
<dbReference type="RefSeq" id="XP_013251344.1">
    <property type="nucleotide sequence ID" value="XM_013395890.1"/>
</dbReference>
<sequence length="212" mass="21516">MLINLHGTAVAPPPAAATAAAAAATAAAAAAATLLLHKLSCSGAAAQQLFSRSTLLEKVALGPHTSSWSAASSSTCSAQQRGALHTPFGAATGVGPRGAPKGGLRGALRGAPKGGLRVALRGAPKGGPKGAPRGAPTTVWEQKVATVTVQTTRRLQVAQRTAAGMGGPLGAPKVLRRGPRGLEAFKRMHRLQQQEKQQQEKQQQQQGLSLAL</sequence>
<gene>
    <name evidence="2" type="ORF">EAH_00033440</name>
</gene>
<evidence type="ECO:0000313" key="3">
    <source>
        <dbReference type="Proteomes" id="UP000018050"/>
    </source>
</evidence>
<dbReference type="EMBL" id="HG670868">
    <property type="protein sequence ID" value="CDI78429.1"/>
    <property type="molecule type" value="Genomic_DNA"/>
</dbReference>
<feature type="compositionally biased region" description="Low complexity" evidence="1">
    <location>
        <begin position="194"/>
        <end position="206"/>
    </location>
</feature>
<dbReference type="VEuPathDB" id="ToxoDB:EAH_00033440"/>
<dbReference type="Proteomes" id="UP000018050">
    <property type="component" value="Unassembled WGS sequence"/>
</dbReference>
<evidence type="ECO:0000256" key="1">
    <source>
        <dbReference type="SAM" id="MobiDB-lite"/>
    </source>
</evidence>